<sequence>MQDRIKVLGIVLKAEPIGEYDRRVVILTREKGKISAFARGARKPTSAFLAPTSPFTFGTFELYAGRNSYSVCDISADCYFEELRQDFEGAYYGMYFLELADYCTRENNDEREVLKLLYQSLRALTVKSIPRRLVRCIYEIRLIVANGEFPGLPQGNFSETALYAVEFIAGTPVEKLYTFTLKEEVLAELVKIAEKYRRDFLPGEFHTLEILETL</sequence>
<dbReference type="InterPro" id="IPR037278">
    <property type="entry name" value="ARFGAP/RecO"/>
</dbReference>
<dbReference type="GO" id="GO:0043590">
    <property type="term" value="C:bacterial nucleoid"/>
    <property type="evidence" value="ECO:0007669"/>
    <property type="project" value="TreeGrafter"/>
</dbReference>
<feature type="domain" description="DNA replication/recombination mediator RecO N-terminal" evidence="5">
    <location>
        <begin position="4"/>
        <end position="71"/>
    </location>
</feature>
<dbReference type="PANTHER" id="PTHR33991">
    <property type="entry name" value="DNA REPAIR PROTEIN RECO"/>
    <property type="match status" value="1"/>
</dbReference>
<dbReference type="EMBL" id="JAJEQF010000046">
    <property type="protein sequence ID" value="MCC2168784.1"/>
    <property type="molecule type" value="Genomic_DNA"/>
</dbReference>
<dbReference type="InterPro" id="IPR022572">
    <property type="entry name" value="DNA_rep/recomb_RecO_N"/>
</dbReference>
<dbReference type="Pfam" id="PF02565">
    <property type="entry name" value="RecO_C"/>
    <property type="match status" value="1"/>
</dbReference>
<comment type="similarity">
    <text evidence="4">Belongs to the RecO family.</text>
</comment>
<evidence type="ECO:0000313" key="6">
    <source>
        <dbReference type="EMBL" id="MCC2168784.1"/>
    </source>
</evidence>
<dbReference type="HAMAP" id="MF_00201">
    <property type="entry name" value="RecO"/>
    <property type="match status" value="1"/>
</dbReference>
<accession>A0AAE3DNE3</accession>
<proteinExistence type="inferred from homology"/>
<reference evidence="6 7" key="1">
    <citation type="submission" date="2021-10" db="EMBL/GenBank/DDBJ databases">
        <title>Anaerobic single-cell dispensing facilitates the cultivation of human gut bacteria.</title>
        <authorList>
            <person name="Afrizal A."/>
        </authorList>
    </citation>
    <scope>NUCLEOTIDE SEQUENCE [LARGE SCALE GENOMIC DNA]</scope>
    <source>
        <strain evidence="6 7">CLA-AA-H244</strain>
    </source>
</reference>
<comment type="caution">
    <text evidence="6">The sequence shown here is derived from an EMBL/GenBank/DDBJ whole genome shotgun (WGS) entry which is preliminary data.</text>
</comment>
<name>A0AAE3DNE3_9FIRM</name>
<dbReference type="SUPFAM" id="SSF57863">
    <property type="entry name" value="ArfGap/RecO-like zinc finger"/>
    <property type="match status" value="1"/>
</dbReference>
<organism evidence="6 7">
    <name type="scientific">Gallintestinimicrobium propionicum</name>
    <dbReference type="NCBI Taxonomy" id="2981770"/>
    <lineage>
        <taxon>Bacteria</taxon>
        <taxon>Bacillati</taxon>
        <taxon>Bacillota</taxon>
        <taxon>Clostridia</taxon>
        <taxon>Lachnospirales</taxon>
        <taxon>Lachnospiraceae</taxon>
        <taxon>Gallintestinimicrobium</taxon>
    </lineage>
</organism>
<comment type="function">
    <text evidence="4">Involved in DNA repair and RecF pathway recombination.</text>
</comment>
<keyword evidence="7" id="KW-1185">Reference proteome</keyword>
<dbReference type="PANTHER" id="PTHR33991:SF1">
    <property type="entry name" value="DNA REPAIR PROTEIN RECO"/>
    <property type="match status" value="1"/>
</dbReference>
<evidence type="ECO:0000256" key="3">
    <source>
        <dbReference type="ARBA" id="ARBA00023204"/>
    </source>
</evidence>
<dbReference type="GO" id="GO:0006310">
    <property type="term" value="P:DNA recombination"/>
    <property type="evidence" value="ECO:0007669"/>
    <property type="project" value="UniProtKB-UniRule"/>
</dbReference>
<dbReference type="AlphaFoldDB" id="A0AAE3DNE3"/>
<protein>
    <recommendedName>
        <fullName evidence="4">DNA repair protein RecO</fullName>
    </recommendedName>
    <alternativeName>
        <fullName evidence="4">Recombination protein O</fullName>
    </alternativeName>
</protein>
<dbReference type="SUPFAM" id="SSF50249">
    <property type="entry name" value="Nucleic acid-binding proteins"/>
    <property type="match status" value="1"/>
</dbReference>
<dbReference type="InterPro" id="IPR003717">
    <property type="entry name" value="RecO"/>
</dbReference>
<dbReference type="Proteomes" id="UP001199355">
    <property type="component" value="Unassembled WGS sequence"/>
</dbReference>
<evidence type="ECO:0000256" key="1">
    <source>
        <dbReference type="ARBA" id="ARBA00022763"/>
    </source>
</evidence>
<keyword evidence="2 4" id="KW-0233">DNA recombination</keyword>
<dbReference type="InterPro" id="IPR012340">
    <property type="entry name" value="NA-bd_OB-fold"/>
</dbReference>
<evidence type="ECO:0000313" key="7">
    <source>
        <dbReference type="Proteomes" id="UP001199355"/>
    </source>
</evidence>
<keyword evidence="3 4" id="KW-0234">DNA repair</keyword>
<dbReference type="GO" id="GO:0006302">
    <property type="term" value="P:double-strand break repair"/>
    <property type="evidence" value="ECO:0007669"/>
    <property type="project" value="TreeGrafter"/>
</dbReference>
<evidence type="ECO:0000256" key="2">
    <source>
        <dbReference type="ARBA" id="ARBA00023172"/>
    </source>
</evidence>
<dbReference type="Gene3D" id="2.40.50.140">
    <property type="entry name" value="Nucleic acid-binding proteins"/>
    <property type="match status" value="1"/>
</dbReference>
<dbReference type="RefSeq" id="WP_262584819.1">
    <property type="nucleotide sequence ID" value="NZ_JAJEQF010000046.1"/>
</dbReference>
<gene>
    <name evidence="4 6" type="primary">recO</name>
    <name evidence="6" type="ORF">LKD45_14000</name>
</gene>
<dbReference type="NCBIfam" id="TIGR00613">
    <property type="entry name" value="reco"/>
    <property type="match status" value="1"/>
</dbReference>
<evidence type="ECO:0000259" key="5">
    <source>
        <dbReference type="Pfam" id="PF11967"/>
    </source>
</evidence>
<keyword evidence="1 4" id="KW-0227">DNA damage</keyword>
<evidence type="ECO:0000256" key="4">
    <source>
        <dbReference type="HAMAP-Rule" id="MF_00201"/>
    </source>
</evidence>
<dbReference type="Pfam" id="PF11967">
    <property type="entry name" value="RecO_N"/>
    <property type="match status" value="1"/>
</dbReference>